<reference evidence="2" key="1">
    <citation type="submission" date="2012-08" db="EMBL/GenBank/DDBJ databases">
        <title>The Genome Sequence of Wuchereria bancrofti.</title>
        <authorList>
            <person name="Nutman T.B."/>
            <person name="Fink D.L."/>
            <person name="Russ C."/>
            <person name="Young S."/>
            <person name="Zeng Q."/>
            <person name="Koehrsen M."/>
            <person name="Alvarado L."/>
            <person name="Berlin A."/>
            <person name="Chapman S.B."/>
            <person name="Chen Z."/>
            <person name="Freedman E."/>
            <person name="Gellesch M."/>
            <person name="Goldberg J."/>
            <person name="Griggs A."/>
            <person name="Gujja S."/>
            <person name="Heilman E.R."/>
            <person name="Heiman D."/>
            <person name="Hepburn T."/>
            <person name="Howarth C."/>
            <person name="Jen D."/>
            <person name="Larson L."/>
            <person name="Lewis B."/>
            <person name="Mehta T."/>
            <person name="Park D."/>
            <person name="Pearson M."/>
            <person name="Roberts A."/>
            <person name="Saif S."/>
            <person name="Shea T."/>
            <person name="Shenoy N."/>
            <person name="Sisk P."/>
            <person name="Stolte C."/>
            <person name="Sykes S."/>
            <person name="Walk T."/>
            <person name="White J."/>
            <person name="Yandava C."/>
            <person name="Haas B."/>
            <person name="Henn M.R."/>
            <person name="Nusbaum C."/>
            <person name="Birren B."/>
        </authorList>
    </citation>
    <scope>NUCLEOTIDE SEQUENCE [LARGE SCALE GENOMIC DNA]</scope>
    <source>
        <strain evidence="2">NA</strain>
    </source>
</reference>
<keyword evidence="1" id="KW-0689">Ribosomal protein</keyword>
<protein>
    <submittedName>
        <fullName evidence="1">40S ribosomal protein S19S</fullName>
    </submittedName>
</protein>
<dbReference type="InterPro" id="IPR036388">
    <property type="entry name" value="WH-like_DNA-bd_sf"/>
</dbReference>
<gene>
    <name evidence="1" type="ORF">WUBG_15813</name>
</gene>
<sequence>MNQAVALDATMKCAILLPAFKVRLVNATYDGVPLVSNVHWIVRIWDISKGVDALRRVYGGGKQRGITSNHFCKASGSII</sequence>
<evidence type="ECO:0000313" key="1">
    <source>
        <dbReference type="EMBL" id="EJW73281.1"/>
    </source>
</evidence>
<name>J9DUB2_WUCBA</name>
<organism evidence="1 2">
    <name type="scientific">Wuchereria bancrofti</name>
    <dbReference type="NCBI Taxonomy" id="6293"/>
    <lineage>
        <taxon>Eukaryota</taxon>
        <taxon>Metazoa</taxon>
        <taxon>Ecdysozoa</taxon>
        <taxon>Nematoda</taxon>
        <taxon>Chromadorea</taxon>
        <taxon>Rhabditida</taxon>
        <taxon>Spirurina</taxon>
        <taxon>Spiruromorpha</taxon>
        <taxon>Filarioidea</taxon>
        <taxon>Onchocercidae</taxon>
        <taxon>Wuchereria</taxon>
    </lineage>
</organism>
<keyword evidence="1" id="KW-0687">Ribonucleoprotein</keyword>
<comment type="caution">
    <text evidence="1">The sequence shown here is derived from an EMBL/GenBank/DDBJ whole genome shotgun (WGS) entry which is preliminary data.</text>
</comment>
<dbReference type="GO" id="GO:0005840">
    <property type="term" value="C:ribosome"/>
    <property type="evidence" value="ECO:0007669"/>
    <property type="project" value="UniProtKB-KW"/>
</dbReference>
<dbReference type="AlphaFoldDB" id="J9DUB2"/>
<evidence type="ECO:0000313" key="2">
    <source>
        <dbReference type="Proteomes" id="UP000004810"/>
    </source>
</evidence>
<dbReference type="Gene3D" id="1.10.10.10">
    <property type="entry name" value="Winged helix-like DNA-binding domain superfamily/Winged helix DNA-binding domain"/>
    <property type="match status" value="1"/>
</dbReference>
<accession>J9DUB2</accession>
<dbReference type="Proteomes" id="UP000004810">
    <property type="component" value="Unassembled WGS sequence"/>
</dbReference>
<dbReference type="EMBL" id="ADBV01014368">
    <property type="protein sequence ID" value="EJW73281.1"/>
    <property type="molecule type" value="Genomic_DNA"/>
</dbReference>
<proteinExistence type="predicted"/>